<name>A0A9P9A9N5_9PEZI</name>
<gene>
    <name evidence="2" type="ORF">F5X68DRAFT_213038</name>
</gene>
<keyword evidence="3" id="KW-1185">Reference proteome</keyword>
<evidence type="ECO:0000313" key="3">
    <source>
        <dbReference type="Proteomes" id="UP000770015"/>
    </source>
</evidence>
<protein>
    <recommendedName>
        <fullName evidence="4">Secreted protein</fullName>
    </recommendedName>
</protein>
<dbReference type="Proteomes" id="UP000770015">
    <property type="component" value="Unassembled WGS sequence"/>
</dbReference>
<dbReference type="EMBL" id="JAGSXJ010000021">
    <property type="protein sequence ID" value="KAH6678948.1"/>
    <property type="molecule type" value="Genomic_DNA"/>
</dbReference>
<accession>A0A9P9A9N5</accession>
<keyword evidence="1" id="KW-0732">Signal</keyword>
<dbReference type="AlphaFoldDB" id="A0A9P9A9N5"/>
<sequence length="78" mass="9046">MSRTSLLLLVVARVTCRLSVFESPNRTRYSKKLRQTTWASRLPPTYFDEPTQYAPSTDRAVKARFGCHLRVLRRSVVC</sequence>
<proteinExistence type="predicted"/>
<feature type="signal peptide" evidence="1">
    <location>
        <begin position="1"/>
        <end position="16"/>
    </location>
</feature>
<comment type="caution">
    <text evidence="2">The sequence shown here is derived from an EMBL/GenBank/DDBJ whole genome shotgun (WGS) entry which is preliminary data.</text>
</comment>
<evidence type="ECO:0000313" key="2">
    <source>
        <dbReference type="EMBL" id="KAH6678948.1"/>
    </source>
</evidence>
<evidence type="ECO:0000256" key="1">
    <source>
        <dbReference type="SAM" id="SignalP"/>
    </source>
</evidence>
<feature type="chain" id="PRO_5040229619" description="Secreted protein" evidence="1">
    <location>
        <begin position="17"/>
        <end position="78"/>
    </location>
</feature>
<organism evidence="2 3">
    <name type="scientific">Plectosphaerella plurivora</name>
    <dbReference type="NCBI Taxonomy" id="936078"/>
    <lineage>
        <taxon>Eukaryota</taxon>
        <taxon>Fungi</taxon>
        <taxon>Dikarya</taxon>
        <taxon>Ascomycota</taxon>
        <taxon>Pezizomycotina</taxon>
        <taxon>Sordariomycetes</taxon>
        <taxon>Hypocreomycetidae</taxon>
        <taxon>Glomerellales</taxon>
        <taxon>Plectosphaerellaceae</taxon>
        <taxon>Plectosphaerella</taxon>
    </lineage>
</organism>
<reference evidence="2" key="1">
    <citation type="journal article" date="2021" name="Nat. Commun.">
        <title>Genetic determinants of endophytism in the Arabidopsis root mycobiome.</title>
        <authorList>
            <person name="Mesny F."/>
            <person name="Miyauchi S."/>
            <person name="Thiergart T."/>
            <person name="Pickel B."/>
            <person name="Atanasova L."/>
            <person name="Karlsson M."/>
            <person name="Huettel B."/>
            <person name="Barry K.W."/>
            <person name="Haridas S."/>
            <person name="Chen C."/>
            <person name="Bauer D."/>
            <person name="Andreopoulos W."/>
            <person name="Pangilinan J."/>
            <person name="LaButti K."/>
            <person name="Riley R."/>
            <person name="Lipzen A."/>
            <person name="Clum A."/>
            <person name="Drula E."/>
            <person name="Henrissat B."/>
            <person name="Kohler A."/>
            <person name="Grigoriev I.V."/>
            <person name="Martin F.M."/>
            <person name="Hacquard S."/>
        </authorList>
    </citation>
    <scope>NUCLEOTIDE SEQUENCE</scope>
    <source>
        <strain evidence="2">MPI-SDFR-AT-0117</strain>
    </source>
</reference>
<evidence type="ECO:0008006" key="4">
    <source>
        <dbReference type="Google" id="ProtNLM"/>
    </source>
</evidence>